<keyword evidence="3" id="KW-1185">Reference proteome</keyword>
<dbReference type="Proteomes" id="UP000515703">
    <property type="component" value="Chromosome"/>
</dbReference>
<proteinExistence type="predicted"/>
<keyword evidence="1" id="KW-0472">Membrane</keyword>
<feature type="transmembrane region" description="Helical" evidence="1">
    <location>
        <begin position="109"/>
        <end position="131"/>
    </location>
</feature>
<feature type="transmembrane region" description="Helical" evidence="1">
    <location>
        <begin position="61"/>
        <end position="81"/>
    </location>
</feature>
<reference evidence="2 3" key="2">
    <citation type="submission" date="2020-08" db="EMBL/GenBank/DDBJ databases">
        <authorList>
            <person name="Ueki A."/>
            <person name="Tonouchi A."/>
        </authorList>
    </citation>
    <scope>NUCLEOTIDE SEQUENCE [LARGE SCALE GENOMIC DNA]</scope>
    <source>
        <strain evidence="2 3">CTTW</strain>
    </source>
</reference>
<dbReference type="AlphaFoldDB" id="A0A7I8DS86"/>
<feature type="transmembrane region" description="Helical" evidence="1">
    <location>
        <begin position="224"/>
        <end position="244"/>
    </location>
</feature>
<sequence length="254" mass="29732">MRYLFEIELYKILKRKDFWILNTMIIIPIFYAIGVATHSSIVTYEGTEKSYGLKYFVDMYSFIYMIFIYFFLLSMSVIRSLRGELENKSIRLYSQRINSRKKIYLSKNLAMVAAFSLVTLFVAMVSILVYYTLVMQRTDISEASFIHGDELGYLFANFFSVYLFFVWSIFYSFMLSAYLKSGTALGIYALTVVAGMYIKEFPYVKFLSPAYYTQRIMDTSQDAIWMLLAMTAVTVFYCLLFYIAGKNKLEKSDI</sequence>
<dbReference type="RefSeq" id="WP_185259414.1">
    <property type="nucleotide sequence ID" value="NZ_AP023368.1"/>
</dbReference>
<feature type="transmembrane region" description="Helical" evidence="1">
    <location>
        <begin position="151"/>
        <end position="173"/>
    </location>
</feature>
<feature type="transmembrane region" description="Helical" evidence="1">
    <location>
        <begin position="185"/>
        <end position="204"/>
    </location>
</feature>
<dbReference type="PANTHER" id="PTHR37305:SF1">
    <property type="entry name" value="MEMBRANE PROTEIN"/>
    <property type="match status" value="1"/>
</dbReference>
<dbReference type="KEGG" id="acht:bsdcttw_21770"/>
<evidence type="ECO:0000256" key="1">
    <source>
        <dbReference type="SAM" id="Phobius"/>
    </source>
</evidence>
<gene>
    <name evidence="2" type="ORF">bsdcttw_21770</name>
</gene>
<organism evidence="2 3">
    <name type="scientific">Anaerocolumna chitinilytica</name>
    <dbReference type="NCBI Taxonomy" id="1727145"/>
    <lineage>
        <taxon>Bacteria</taxon>
        <taxon>Bacillati</taxon>
        <taxon>Bacillota</taxon>
        <taxon>Clostridia</taxon>
        <taxon>Lachnospirales</taxon>
        <taxon>Lachnospiraceae</taxon>
        <taxon>Anaerocolumna</taxon>
    </lineage>
</organism>
<keyword evidence="1" id="KW-1133">Transmembrane helix</keyword>
<name>A0A7I8DS86_9FIRM</name>
<protein>
    <submittedName>
        <fullName evidence="2">Uncharacterized protein</fullName>
    </submittedName>
</protein>
<dbReference type="PANTHER" id="PTHR37305">
    <property type="entry name" value="INTEGRAL MEMBRANE PROTEIN-RELATED"/>
    <property type="match status" value="1"/>
</dbReference>
<evidence type="ECO:0000313" key="3">
    <source>
        <dbReference type="Proteomes" id="UP000515703"/>
    </source>
</evidence>
<keyword evidence="1" id="KW-0812">Transmembrane</keyword>
<dbReference type="EMBL" id="AP023368">
    <property type="protein sequence ID" value="BCJ99136.1"/>
    <property type="molecule type" value="Genomic_DNA"/>
</dbReference>
<accession>A0A7I8DS86</accession>
<evidence type="ECO:0000313" key="2">
    <source>
        <dbReference type="EMBL" id="BCJ99136.1"/>
    </source>
</evidence>
<reference evidence="2 3" key="1">
    <citation type="submission" date="2020-08" db="EMBL/GenBank/DDBJ databases">
        <title>Draft genome sequencing of an Anaerocolumna strain isolated from anoxic soil subjected to BSD treatment.</title>
        <authorList>
            <person name="Uek A."/>
            <person name="Tonouchi A."/>
        </authorList>
    </citation>
    <scope>NUCLEOTIDE SEQUENCE [LARGE SCALE GENOMIC DNA]</scope>
    <source>
        <strain evidence="2 3">CTTW</strain>
    </source>
</reference>
<feature type="transmembrane region" description="Helical" evidence="1">
    <location>
        <begin position="20"/>
        <end position="41"/>
    </location>
</feature>